<evidence type="ECO:0000313" key="3">
    <source>
        <dbReference type="Proteomes" id="UP000774326"/>
    </source>
</evidence>
<protein>
    <submittedName>
        <fullName evidence="2">Uncharacterized protein</fullName>
    </submittedName>
</protein>
<reference evidence="2" key="1">
    <citation type="journal article" date="2021" name="Open Biol.">
        <title>Shared evolutionary footprints suggest mitochondrial oxidative damage underlies multiple complex I losses in fungi.</title>
        <authorList>
            <person name="Schikora-Tamarit M.A."/>
            <person name="Marcet-Houben M."/>
            <person name="Nosek J."/>
            <person name="Gabaldon T."/>
        </authorList>
    </citation>
    <scope>NUCLEOTIDE SEQUENCE</scope>
    <source>
        <strain evidence="2">CBS2887</strain>
    </source>
</reference>
<comment type="caution">
    <text evidence="2">The sequence shown here is derived from an EMBL/GenBank/DDBJ whole genome shotgun (WGS) entry which is preliminary data.</text>
</comment>
<feature type="compositionally biased region" description="Polar residues" evidence="1">
    <location>
        <begin position="17"/>
        <end position="32"/>
    </location>
</feature>
<dbReference type="AlphaFoldDB" id="A0A9P8PZ22"/>
<dbReference type="EMBL" id="JAEUBG010004582">
    <property type="protein sequence ID" value="KAH3681118.1"/>
    <property type="molecule type" value="Genomic_DNA"/>
</dbReference>
<dbReference type="Proteomes" id="UP000774326">
    <property type="component" value="Unassembled WGS sequence"/>
</dbReference>
<gene>
    <name evidence="2" type="ORF">WICPIJ_007923</name>
</gene>
<keyword evidence="3" id="KW-1185">Reference proteome</keyword>
<organism evidence="2 3">
    <name type="scientific">Wickerhamomyces pijperi</name>
    <name type="common">Yeast</name>
    <name type="synonym">Pichia pijperi</name>
    <dbReference type="NCBI Taxonomy" id="599730"/>
    <lineage>
        <taxon>Eukaryota</taxon>
        <taxon>Fungi</taxon>
        <taxon>Dikarya</taxon>
        <taxon>Ascomycota</taxon>
        <taxon>Saccharomycotina</taxon>
        <taxon>Saccharomycetes</taxon>
        <taxon>Phaffomycetales</taxon>
        <taxon>Wickerhamomycetaceae</taxon>
        <taxon>Wickerhamomyces</taxon>
    </lineage>
</organism>
<reference evidence="2" key="2">
    <citation type="submission" date="2021-01" db="EMBL/GenBank/DDBJ databases">
        <authorList>
            <person name="Schikora-Tamarit M.A."/>
        </authorList>
    </citation>
    <scope>NUCLEOTIDE SEQUENCE</scope>
    <source>
        <strain evidence="2">CBS2887</strain>
    </source>
</reference>
<proteinExistence type="predicted"/>
<accession>A0A9P8PZ22</accession>
<feature type="region of interest" description="Disordered" evidence="1">
    <location>
        <begin position="17"/>
        <end position="40"/>
    </location>
</feature>
<sequence length="121" mass="14089">MTLWDSPFKTVVELSMSPSSFPHDSLKRTNPYSKRAAQEEYTDEVKESYYDGAAEIHQDISQVAKPEHDHVTEKAKRMNTNNHVDLSPADVSFLKRRWNRHGIPYCYYDKEKKKFVHSPGS</sequence>
<evidence type="ECO:0000256" key="1">
    <source>
        <dbReference type="SAM" id="MobiDB-lite"/>
    </source>
</evidence>
<evidence type="ECO:0000313" key="2">
    <source>
        <dbReference type="EMBL" id="KAH3681118.1"/>
    </source>
</evidence>
<name>A0A9P8PZ22_WICPI</name>